<feature type="transmembrane region" description="Helical" evidence="7">
    <location>
        <begin position="918"/>
        <end position="938"/>
    </location>
</feature>
<keyword evidence="5 7" id="KW-0472">Membrane</keyword>
<evidence type="ECO:0000256" key="5">
    <source>
        <dbReference type="ARBA" id="ARBA00023136"/>
    </source>
</evidence>
<evidence type="ECO:0000256" key="6">
    <source>
        <dbReference type="SAM" id="MobiDB-lite"/>
    </source>
</evidence>
<dbReference type="PANTHER" id="PTHR10582">
    <property type="entry name" value="TRANSIENT RECEPTOR POTENTIAL ION CHANNEL PROTEIN"/>
    <property type="match status" value="1"/>
</dbReference>
<comment type="caution">
    <text evidence="9">The sequence shown here is derived from an EMBL/GenBank/DDBJ whole genome shotgun (WGS) entry which is preliminary data.</text>
</comment>
<evidence type="ECO:0000256" key="4">
    <source>
        <dbReference type="ARBA" id="ARBA00022989"/>
    </source>
</evidence>
<dbReference type="InterPro" id="IPR005821">
    <property type="entry name" value="Ion_trans_dom"/>
</dbReference>
<accession>A0ABD3Q3L4</accession>
<evidence type="ECO:0000256" key="7">
    <source>
        <dbReference type="SAM" id="Phobius"/>
    </source>
</evidence>
<comment type="subcellular location">
    <subcellularLocation>
        <location evidence="1">Membrane</location>
        <topology evidence="1">Multi-pass membrane protein</topology>
    </subcellularLocation>
</comment>
<reference evidence="9 10" key="1">
    <citation type="journal article" date="2020" name="G3 (Bethesda)">
        <title>Improved Reference Genome for Cyclotella cryptica CCMP332, a Model for Cell Wall Morphogenesis, Salinity Adaptation, and Lipid Production in Diatoms (Bacillariophyta).</title>
        <authorList>
            <person name="Roberts W.R."/>
            <person name="Downey K.M."/>
            <person name="Ruck E.C."/>
            <person name="Traller J.C."/>
            <person name="Alverson A.J."/>
        </authorList>
    </citation>
    <scope>NUCLEOTIDE SEQUENCE [LARGE SCALE GENOMIC DNA]</scope>
    <source>
        <strain evidence="9 10">CCMP332</strain>
    </source>
</reference>
<organism evidence="9 10">
    <name type="scientific">Cyclotella cryptica</name>
    <dbReference type="NCBI Taxonomy" id="29204"/>
    <lineage>
        <taxon>Eukaryota</taxon>
        <taxon>Sar</taxon>
        <taxon>Stramenopiles</taxon>
        <taxon>Ochrophyta</taxon>
        <taxon>Bacillariophyta</taxon>
        <taxon>Coscinodiscophyceae</taxon>
        <taxon>Thalassiosirophycidae</taxon>
        <taxon>Stephanodiscales</taxon>
        <taxon>Stephanodiscaceae</taxon>
        <taxon>Cyclotella</taxon>
    </lineage>
</organism>
<keyword evidence="3" id="KW-0677">Repeat</keyword>
<evidence type="ECO:0000313" key="10">
    <source>
        <dbReference type="Proteomes" id="UP001516023"/>
    </source>
</evidence>
<evidence type="ECO:0000313" key="9">
    <source>
        <dbReference type="EMBL" id="KAL3795054.1"/>
    </source>
</evidence>
<feature type="transmembrane region" description="Helical" evidence="7">
    <location>
        <begin position="1097"/>
        <end position="1128"/>
    </location>
</feature>
<feature type="region of interest" description="Disordered" evidence="6">
    <location>
        <begin position="153"/>
        <end position="178"/>
    </location>
</feature>
<proteinExistence type="predicted"/>
<feature type="domain" description="Ion transport" evidence="8">
    <location>
        <begin position="822"/>
        <end position="1018"/>
    </location>
</feature>
<evidence type="ECO:0000256" key="1">
    <source>
        <dbReference type="ARBA" id="ARBA00004141"/>
    </source>
</evidence>
<feature type="compositionally biased region" description="Basic and acidic residues" evidence="6">
    <location>
        <begin position="76"/>
        <end position="94"/>
    </location>
</feature>
<dbReference type="EMBL" id="JABMIG020000075">
    <property type="protein sequence ID" value="KAL3795054.1"/>
    <property type="molecule type" value="Genomic_DNA"/>
</dbReference>
<evidence type="ECO:0000259" key="8">
    <source>
        <dbReference type="Pfam" id="PF00520"/>
    </source>
</evidence>
<feature type="compositionally biased region" description="Polar residues" evidence="6">
    <location>
        <begin position="268"/>
        <end position="278"/>
    </location>
</feature>
<keyword evidence="10" id="KW-1185">Reference proteome</keyword>
<dbReference type="Pfam" id="PF00520">
    <property type="entry name" value="Ion_trans"/>
    <property type="match status" value="1"/>
</dbReference>
<keyword evidence="2 7" id="KW-0812">Transmembrane</keyword>
<sequence>MSACADALPLKITLSIGNVSFHLAPSTDRKARGDSELRSPSNPVSSPHLRASPRTAAQWRRYQSRRRKQAANLESHAPDVYENNDAHPNDEDSHSPIVTIRRKQTQEQNASSSHLPSNLSLTNNNNVSPESPMRQHILGRVRAMKEKIEIQERRKSTPVYREGTRLNDAPSGPPAPTDHQAITQCSGYCVDLHSFTGTLTITSNMANCSYVNRSEYSTKNCPGVDLQCPRKRIAEKRESIVTSTKRSKTKSLTWIASNDSEVEIGMDNSKSSSNQNEISDFAGNQLPFTPSKKFDFIDAASDSDNEEFEGDIESRKAHSPRKSVRFSFGTSNDQSLLDLSQCSLRDVNSSAKTLPPSAPQNLQSSTDTRNNVVQPISRAKQKEKARISFSSPPKLLHYARQTSTALARSSRNAMKQIGLSGGDSYDVLGSDLALNTNASFSPYSQLADGGTGSDYNETESTELHRACASMDLARIHKALQNSDASDAVATDGQGKYPIHLFAENCNLITEYPKECEEIVDFFVQLMGPDKIVQALYPSSGWGPFVGIIGRWVDELHRDVFYQHSGHPTPDSPPSMIASMANKSRPRNKFAQLPLFRTAADKNERVVSSTFMKDRDRAFFLPYSVAVSDYVKWAIRVLSSLIDVHPEQTREAILTNMTSTVPLFLKCLFLLNDSDDLNSLAEISLVKHVIFDKRSINVWLIAMLTSTTREIKMRAVSYLKLLSRLTLSDLAATSQYRERYSDLEIERFVRLRKECFDALYSMPGIFPAVLGLGGKGIESLSTTRVMRYITDRTIRKEKQFFRLICDFFYGIFLLIGYRMQVEFVFNLMSLLSLYLTSTKLAKRYCTSVFNIIDMTAVLILVVMGGSPTRDDSLSMNDGWAASLVIILLWLKVLGAFKVLNQSFALFLYAVWEVVKEIKWFIVFLCAVTIMFSDAARAAVAVTGDCDNETDAGSDFCSDGFWSVSRMYSVLVGDVSLDYFQSSSLMLVVFIFFSFFCIIILLNILIAIIIDSYERTKERSREIFGRAQVEYAAALVARNQFIRPKEVSEFHVASFVPHALRRVLRLVYLFAYAAAFLALEYAYVGSVNYLKLDTTDLVVIYYLMVVFITVASVFNAYLLSFAVIALYFWCIKADPDAESKCCVIRRTVNLLERAVNFFHRLMGFNSDRRLLDLSEDVINQSKILYNNTWVVDRANR</sequence>
<feature type="transmembrane region" description="Helical" evidence="7">
    <location>
        <begin position="1064"/>
        <end position="1082"/>
    </location>
</feature>
<dbReference type="Proteomes" id="UP001516023">
    <property type="component" value="Unassembled WGS sequence"/>
</dbReference>
<name>A0ABD3Q3L4_9STRA</name>
<feature type="transmembrane region" description="Helical" evidence="7">
    <location>
        <begin position="983"/>
        <end position="1008"/>
    </location>
</feature>
<dbReference type="PANTHER" id="PTHR10582:SF2">
    <property type="entry name" value="INACTIVE"/>
    <property type="match status" value="1"/>
</dbReference>
<feature type="region of interest" description="Disordered" evidence="6">
    <location>
        <begin position="265"/>
        <end position="286"/>
    </location>
</feature>
<evidence type="ECO:0000256" key="3">
    <source>
        <dbReference type="ARBA" id="ARBA00022737"/>
    </source>
</evidence>
<evidence type="ECO:0000256" key="2">
    <source>
        <dbReference type="ARBA" id="ARBA00022692"/>
    </source>
</evidence>
<feature type="compositionally biased region" description="Low complexity" evidence="6">
    <location>
        <begin position="109"/>
        <end position="128"/>
    </location>
</feature>
<feature type="compositionally biased region" description="Basic and acidic residues" evidence="6">
    <location>
        <begin position="27"/>
        <end position="37"/>
    </location>
</feature>
<dbReference type="Gene3D" id="1.10.287.70">
    <property type="match status" value="1"/>
</dbReference>
<protein>
    <recommendedName>
        <fullName evidence="8">Ion transport domain-containing protein</fullName>
    </recommendedName>
</protein>
<feature type="compositionally biased region" description="Polar residues" evidence="6">
    <location>
        <begin position="359"/>
        <end position="371"/>
    </location>
</feature>
<dbReference type="InterPro" id="IPR024862">
    <property type="entry name" value="TRPV"/>
</dbReference>
<gene>
    <name evidence="9" type="ORF">HJC23_006375</name>
</gene>
<feature type="region of interest" description="Disordered" evidence="6">
    <location>
        <begin position="348"/>
        <end position="371"/>
    </location>
</feature>
<dbReference type="GO" id="GO:0016020">
    <property type="term" value="C:membrane"/>
    <property type="evidence" value="ECO:0007669"/>
    <property type="project" value="UniProtKB-SubCell"/>
</dbReference>
<feature type="transmembrane region" description="Helical" evidence="7">
    <location>
        <begin position="847"/>
        <end position="865"/>
    </location>
</feature>
<keyword evidence="4 7" id="KW-1133">Transmembrane helix</keyword>
<feature type="transmembrane region" description="Helical" evidence="7">
    <location>
        <begin position="877"/>
        <end position="898"/>
    </location>
</feature>
<feature type="region of interest" description="Disordered" evidence="6">
    <location>
        <begin position="26"/>
        <end position="132"/>
    </location>
</feature>
<dbReference type="AlphaFoldDB" id="A0ABD3Q3L4"/>
<feature type="region of interest" description="Disordered" evidence="6">
    <location>
        <begin position="305"/>
        <end position="327"/>
    </location>
</feature>